<feature type="non-terminal residue" evidence="2">
    <location>
        <position position="78"/>
    </location>
</feature>
<comment type="caution">
    <text evidence="2">The sequence shown here is derived from an EMBL/GenBank/DDBJ whole genome shotgun (WGS) entry which is preliminary data.</text>
</comment>
<protein>
    <recommendedName>
        <fullName evidence="3">CCHC-type domain-containing protein</fullName>
    </recommendedName>
</protein>
<reference evidence="2" key="1">
    <citation type="journal article" date="2019" name="Sci. Rep.">
        <title>Draft genome of Tanacetum cinerariifolium, the natural source of mosquito coil.</title>
        <authorList>
            <person name="Yamashiro T."/>
            <person name="Shiraishi A."/>
            <person name="Satake H."/>
            <person name="Nakayama K."/>
        </authorList>
    </citation>
    <scope>NUCLEOTIDE SEQUENCE</scope>
</reference>
<proteinExistence type="predicted"/>
<sequence length="78" mass="8059">MVNPVNARNPIAARGACFECGGTNHFNAACPRLDQAQRPGGGSPNQVVAIDGGQGRGNNGNWVRGGAFILGQKRLAKT</sequence>
<evidence type="ECO:0008006" key="3">
    <source>
        <dbReference type="Google" id="ProtNLM"/>
    </source>
</evidence>
<organism evidence="2">
    <name type="scientific">Tanacetum cinerariifolium</name>
    <name type="common">Dalmatian daisy</name>
    <name type="synonym">Chrysanthemum cinerariifolium</name>
    <dbReference type="NCBI Taxonomy" id="118510"/>
    <lineage>
        <taxon>Eukaryota</taxon>
        <taxon>Viridiplantae</taxon>
        <taxon>Streptophyta</taxon>
        <taxon>Embryophyta</taxon>
        <taxon>Tracheophyta</taxon>
        <taxon>Spermatophyta</taxon>
        <taxon>Magnoliopsida</taxon>
        <taxon>eudicotyledons</taxon>
        <taxon>Gunneridae</taxon>
        <taxon>Pentapetalae</taxon>
        <taxon>asterids</taxon>
        <taxon>campanulids</taxon>
        <taxon>Asterales</taxon>
        <taxon>Asteraceae</taxon>
        <taxon>Asteroideae</taxon>
        <taxon>Anthemideae</taxon>
        <taxon>Anthemidinae</taxon>
        <taxon>Tanacetum</taxon>
    </lineage>
</organism>
<feature type="region of interest" description="Disordered" evidence="1">
    <location>
        <begin position="37"/>
        <end position="56"/>
    </location>
</feature>
<evidence type="ECO:0000313" key="2">
    <source>
        <dbReference type="EMBL" id="GFD25491.1"/>
    </source>
</evidence>
<accession>A0A699UVD1</accession>
<name>A0A699UVD1_TANCI</name>
<dbReference type="EMBL" id="BKCJ011361155">
    <property type="protein sequence ID" value="GFD25491.1"/>
    <property type="molecule type" value="Genomic_DNA"/>
</dbReference>
<evidence type="ECO:0000256" key="1">
    <source>
        <dbReference type="SAM" id="MobiDB-lite"/>
    </source>
</evidence>
<dbReference type="AlphaFoldDB" id="A0A699UVD1"/>
<gene>
    <name evidence="2" type="ORF">Tci_897460</name>
</gene>